<comment type="caution">
    <text evidence="2">The sequence shown here is derived from an EMBL/GenBank/DDBJ whole genome shotgun (WGS) entry which is preliminary data.</text>
</comment>
<evidence type="ECO:0000313" key="2">
    <source>
        <dbReference type="EMBL" id="KAG1894578.1"/>
    </source>
</evidence>
<organism evidence="2 3">
    <name type="scientific">Suillus fuscotomentosus</name>
    <dbReference type="NCBI Taxonomy" id="1912939"/>
    <lineage>
        <taxon>Eukaryota</taxon>
        <taxon>Fungi</taxon>
        <taxon>Dikarya</taxon>
        <taxon>Basidiomycota</taxon>
        <taxon>Agaricomycotina</taxon>
        <taxon>Agaricomycetes</taxon>
        <taxon>Agaricomycetidae</taxon>
        <taxon>Boletales</taxon>
        <taxon>Suillineae</taxon>
        <taxon>Suillaceae</taxon>
        <taxon>Suillus</taxon>
    </lineage>
</organism>
<proteinExistence type="predicted"/>
<evidence type="ECO:0000313" key="3">
    <source>
        <dbReference type="Proteomes" id="UP001195769"/>
    </source>
</evidence>
<evidence type="ECO:0000256" key="1">
    <source>
        <dbReference type="SAM" id="Phobius"/>
    </source>
</evidence>
<dbReference type="AlphaFoldDB" id="A0AAD4DV81"/>
<keyword evidence="3" id="KW-1185">Reference proteome</keyword>
<name>A0AAD4DV81_9AGAM</name>
<dbReference type="RefSeq" id="XP_041220154.1">
    <property type="nucleotide sequence ID" value="XM_041365747.1"/>
</dbReference>
<dbReference type="GeneID" id="64660045"/>
<dbReference type="EMBL" id="JABBWK010000078">
    <property type="protein sequence ID" value="KAG1894578.1"/>
    <property type="molecule type" value="Genomic_DNA"/>
</dbReference>
<gene>
    <name evidence="2" type="ORF">F5891DRAFT_1176020</name>
</gene>
<reference evidence="2" key="1">
    <citation type="journal article" date="2020" name="New Phytol.">
        <title>Comparative genomics reveals dynamic genome evolution in host specialist ectomycorrhizal fungi.</title>
        <authorList>
            <person name="Lofgren L.A."/>
            <person name="Nguyen N.H."/>
            <person name="Vilgalys R."/>
            <person name="Ruytinx J."/>
            <person name="Liao H.L."/>
            <person name="Branco S."/>
            <person name="Kuo A."/>
            <person name="LaButti K."/>
            <person name="Lipzen A."/>
            <person name="Andreopoulos W."/>
            <person name="Pangilinan J."/>
            <person name="Riley R."/>
            <person name="Hundley H."/>
            <person name="Na H."/>
            <person name="Barry K."/>
            <person name="Grigoriev I.V."/>
            <person name="Stajich J.E."/>
            <person name="Kennedy P.G."/>
        </authorList>
    </citation>
    <scope>NUCLEOTIDE SEQUENCE</scope>
    <source>
        <strain evidence="2">FC203</strain>
    </source>
</reference>
<keyword evidence="1" id="KW-1133">Transmembrane helix</keyword>
<keyword evidence="1" id="KW-0472">Membrane</keyword>
<sequence>MTICYLDGRLRSSIVYLHHRYLFYSFHGLICTSVSSANPTYAYKTSYVRFSQKERALKITTGYSHGCLPHIIIAVLLGRHLLAASLAPVQRELLL</sequence>
<dbReference type="Proteomes" id="UP001195769">
    <property type="component" value="Unassembled WGS sequence"/>
</dbReference>
<accession>A0AAD4DV81</accession>
<feature type="transmembrane region" description="Helical" evidence="1">
    <location>
        <begin position="21"/>
        <end position="43"/>
    </location>
</feature>
<keyword evidence="1" id="KW-0812">Transmembrane</keyword>
<protein>
    <submittedName>
        <fullName evidence="2">Uncharacterized protein</fullName>
    </submittedName>
</protein>